<proteinExistence type="predicted"/>
<evidence type="ECO:0000313" key="1">
    <source>
        <dbReference type="EMBL" id="EMI53524.1"/>
    </source>
</evidence>
<organism evidence="1 2">
    <name type="scientific">Rhodopirellula sallentina SM41</name>
    <dbReference type="NCBI Taxonomy" id="1263870"/>
    <lineage>
        <taxon>Bacteria</taxon>
        <taxon>Pseudomonadati</taxon>
        <taxon>Planctomycetota</taxon>
        <taxon>Planctomycetia</taxon>
        <taxon>Pirellulales</taxon>
        <taxon>Pirellulaceae</taxon>
        <taxon>Rhodopirellula</taxon>
    </lineage>
</organism>
<reference evidence="1 2" key="1">
    <citation type="journal article" date="2013" name="Mar. Genomics">
        <title>Expression of sulfatases in Rhodopirellula baltica and the diversity of sulfatases in the genus Rhodopirellula.</title>
        <authorList>
            <person name="Wegner C.E."/>
            <person name="Richter-Heitmann T."/>
            <person name="Klindworth A."/>
            <person name="Klockow C."/>
            <person name="Richter M."/>
            <person name="Achstetter T."/>
            <person name="Glockner F.O."/>
            <person name="Harder J."/>
        </authorList>
    </citation>
    <scope>NUCLEOTIDE SEQUENCE [LARGE SCALE GENOMIC DNA]</scope>
    <source>
        <strain evidence="1 2">SM41</strain>
    </source>
</reference>
<comment type="caution">
    <text evidence="1">The sequence shown here is derived from an EMBL/GenBank/DDBJ whole genome shotgun (WGS) entry which is preliminary data.</text>
</comment>
<dbReference type="EMBL" id="ANOH01000346">
    <property type="protein sequence ID" value="EMI53524.1"/>
    <property type="molecule type" value="Genomic_DNA"/>
</dbReference>
<dbReference type="AlphaFoldDB" id="M5TWV2"/>
<keyword evidence="2" id="KW-1185">Reference proteome</keyword>
<name>M5TWV2_9BACT</name>
<dbReference type="Proteomes" id="UP000011885">
    <property type="component" value="Unassembled WGS sequence"/>
</dbReference>
<gene>
    <name evidence="1" type="ORF">RSSM_05031</name>
</gene>
<sequence length="96" mass="10797">MDGRCLTEVGHRSVEQNREKSLRYVARMTQSFVNCWKRQIRSANRETMGNRATMLPERPTAVFVLFASGPTATKFKSTAPKLLVATAIPPRRSKSA</sequence>
<protein>
    <submittedName>
        <fullName evidence="1">Uncharacterized protein</fullName>
    </submittedName>
</protein>
<evidence type="ECO:0000313" key="2">
    <source>
        <dbReference type="Proteomes" id="UP000011885"/>
    </source>
</evidence>
<accession>M5TWV2</accession>